<sequence>MLKPLKDLLTYLQRNANSSNIFGLTSPTTTTTMGPNENPRIDETMIESDELVLVDGDPLNDPLALDDYSGTELNVSNASLGSEDDDGLSSGKIILVDVTTLKPQEEHQDEIETDDDEEELAPKENQTADLENDDEPSADLSNGSIVVEDLLE</sequence>
<name>A0A182SKM1_9DIPT</name>
<dbReference type="VEuPathDB" id="VectorBase:AMAM008637"/>
<evidence type="ECO:0000313" key="2">
    <source>
        <dbReference type="EnsemblMetazoa" id="AMAM008637-PA"/>
    </source>
</evidence>
<evidence type="ECO:0000256" key="1">
    <source>
        <dbReference type="SAM" id="MobiDB-lite"/>
    </source>
</evidence>
<proteinExistence type="predicted"/>
<keyword evidence="3" id="KW-1185">Reference proteome</keyword>
<dbReference type="Proteomes" id="UP000075901">
    <property type="component" value="Unassembled WGS sequence"/>
</dbReference>
<dbReference type="AlphaFoldDB" id="A0A182SKM1"/>
<organism evidence="2 3">
    <name type="scientific">Anopheles maculatus</name>
    <dbReference type="NCBI Taxonomy" id="74869"/>
    <lineage>
        <taxon>Eukaryota</taxon>
        <taxon>Metazoa</taxon>
        <taxon>Ecdysozoa</taxon>
        <taxon>Arthropoda</taxon>
        <taxon>Hexapoda</taxon>
        <taxon>Insecta</taxon>
        <taxon>Pterygota</taxon>
        <taxon>Neoptera</taxon>
        <taxon>Endopterygota</taxon>
        <taxon>Diptera</taxon>
        <taxon>Nematocera</taxon>
        <taxon>Culicoidea</taxon>
        <taxon>Culicidae</taxon>
        <taxon>Anophelinae</taxon>
        <taxon>Anopheles</taxon>
        <taxon>Anopheles maculatus group</taxon>
    </lineage>
</organism>
<feature type="region of interest" description="Disordered" evidence="1">
    <location>
        <begin position="63"/>
        <end position="152"/>
    </location>
</feature>
<protein>
    <submittedName>
        <fullName evidence="2">Uncharacterized protein</fullName>
    </submittedName>
</protein>
<dbReference type="EnsemblMetazoa" id="AMAM008637-RA">
    <property type="protein sequence ID" value="AMAM008637-PA"/>
    <property type="gene ID" value="AMAM008637"/>
</dbReference>
<reference evidence="3" key="1">
    <citation type="submission" date="2013-09" db="EMBL/GenBank/DDBJ databases">
        <title>The Genome Sequence of Anopheles maculatus species B.</title>
        <authorList>
            <consortium name="The Broad Institute Genomics Platform"/>
            <person name="Neafsey D.E."/>
            <person name="Besansky N."/>
            <person name="Howell P."/>
            <person name="Walton C."/>
            <person name="Young S.K."/>
            <person name="Zeng Q."/>
            <person name="Gargeya S."/>
            <person name="Fitzgerald M."/>
            <person name="Haas B."/>
            <person name="Abouelleil A."/>
            <person name="Allen A.W."/>
            <person name="Alvarado L."/>
            <person name="Arachchi H.M."/>
            <person name="Berlin A.M."/>
            <person name="Chapman S.B."/>
            <person name="Gainer-Dewar J."/>
            <person name="Goldberg J."/>
            <person name="Griggs A."/>
            <person name="Gujja S."/>
            <person name="Hansen M."/>
            <person name="Howarth C."/>
            <person name="Imamovic A."/>
            <person name="Ireland A."/>
            <person name="Larimer J."/>
            <person name="McCowan C."/>
            <person name="Murphy C."/>
            <person name="Pearson M."/>
            <person name="Poon T.W."/>
            <person name="Priest M."/>
            <person name="Roberts A."/>
            <person name="Saif S."/>
            <person name="Shea T."/>
            <person name="Sisk P."/>
            <person name="Sykes S."/>
            <person name="Wortman J."/>
            <person name="Nusbaum C."/>
            <person name="Birren B."/>
        </authorList>
    </citation>
    <scope>NUCLEOTIDE SEQUENCE [LARGE SCALE GENOMIC DNA]</scope>
    <source>
        <strain evidence="3">maculatus3</strain>
    </source>
</reference>
<accession>A0A182SKM1</accession>
<evidence type="ECO:0000313" key="3">
    <source>
        <dbReference type="Proteomes" id="UP000075901"/>
    </source>
</evidence>
<reference evidence="2" key="2">
    <citation type="submission" date="2020-05" db="UniProtKB">
        <authorList>
            <consortium name="EnsemblMetazoa"/>
        </authorList>
    </citation>
    <scope>IDENTIFICATION</scope>
    <source>
        <strain evidence="2">maculatus3</strain>
    </source>
</reference>
<feature type="compositionally biased region" description="Acidic residues" evidence="1">
    <location>
        <begin position="107"/>
        <end position="119"/>
    </location>
</feature>